<comment type="caution">
    <text evidence="1">The sequence shown here is derived from an EMBL/GenBank/DDBJ whole genome shotgun (WGS) entry which is preliminary data.</text>
</comment>
<keyword evidence="2" id="KW-1185">Reference proteome</keyword>
<dbReference type="RefSeq" id="WP_010579585.1">
    <property type="nucleotide sequence ID" value="NZ_AHYZ01000021.1"/>
</dbReference>
<dbReference type="EMBL" id="AYYX01000117">
    <property type="protein sequence ID" value="KRM83527.1"/>
    <property type="molecule type" value="Genomic_DNA"/>
</dbReference>
<organism evidence="1 2">
    <name type="scientific">Liquorilactobacillus vini DSM 20605</name>
    <dbReference type="NCBI Taxonomy" id="1133569"/>
    <lineage>
        <taxon>Bacteria</taxon>
        <taxon>Bacillati</taxon>
        <taxon>Bacillota</taxon>
        <taxon>Bacilli</taxon>
        <taxon>Lactobacillales</taxon>
        <taxon>Lactobacillaceae</taxon>
        <taxon>Liquorilactobacillus</taxon>
    </lineage>
</organism>
<dbReference type="Proteomes" id="UP000051576">
    <property type="component" value="Unassembled WGS sequence"/>
</dbReference>
<evidence type="ECO:0000313" key="1">
    <source>
        <dbReference type="EMBL" id="KRM83527.1"/>
    </source>
</evidence>
<sequence length="63" mass="6863">MKKKTLLLTSAAIATGIVVCQLLAKKKCHCCHSKSTGCSKKKILTNNEPVYLRETETAGHGLY</sequence>
<proteinExistence type="predicted"/>
<gene>
    <name evidence="1" type="ORF">FD21_GL000245</name>
</gene>
<dbReference type="PATRIC" id="fig|1133569.4.peg.261"/>
<accession>A0A0R2BWH1</accession>
<name>A0A0R2BWH1_9LACO</name>
<reference evidence="1 2" key="1">
    <citation type="journal article" date="2015" name="Genome Announc.">
        <title>Expanding the biotechnology potential of lactobacilli through comparative genomics of 213 strains and associated genera.</title>
        <authorList>
            <person name="Sun Z."/>
            <person name="Harris H.M."/>
            <person name="McCann A."/>
            <person name="Guo C."/>
            <person name="Argimon S."/>
            <person name="Zhang W."/>
            <person name="Yang X."/>
            <person name="Jeffery I.B."/>
            <person name="Cooney J.C."/>
            <person name="Kagawa T.F."/>
            <person name="Liu W."/>
            <person name="Song Y."/>
            <person name="Salvetti E."/>
            <person name="Wrobel A."/>
            <person name="Rasinkangas P."/>
            <person name="Parkhill J."/>
            <person name="Rea M.C."/>
            <person name="O'Sullivan O."/>
            <person name="Ritari J."/>
            <person name="Douillard F.P."/>
            <person name="Paul Ross R."/>
            <person name="Yang R."/>
            <person name="Briner A.E."/>
            <person name="Felis G.E."/>
            <person name="de Vos W.M."/>
            <person name="Barrangou R."/>
            <person name="Klaenhammer T.R."/>
            <person name="Caufield P.W."/>
            <person name="Cui Y."/>
            <person name="Zhang H."/>
            <person name="O'Toole P.W."/>
        </authorList>
    </citation>
    <scope>NUCLEOTIDE SEQUENCE [LARGE SCALE GENOMIC DNA]</scope>
    <source>
        <strain evidence="1 2">DSM 20605</strain>
    </source>
</reference>
<protein>
    <submittedName>
        <fullName evidence="1">Uncharacterized protein</fullName>
    </submittedName>
</protein>
<dbReference type="AlphaFoldDB" id="A0A0R2BWH1"/>
<evidence type="ECO:0000313" key="2">
    <source>
        <dbReference type="Proteomes" id="UP000051576"/>
    </source>
</evidence>